<dbReference type="RefSeq" id="WP_074933160.1">
    <property type="nucleotide sequence ID" value="NZ_FORI01000010.1"/>
</dbReference>
<feature type="region of interest" description="Disordered" evidence="1">
    <location>
        <begin position="88"/>
        <end position="139"/>
    </location>
</feature>
<keyword evidence="2" id="KW-0472">Membrane</keyword>
<dbReference type="Proteomes" id="UP000182737">
    <property type="component" value="Unassembled WGS sequence"/>
</dbReference>
<keyword evidence="2" id="KW-1133">Transmembrane helix</keyword>
<dbReference type="Pfam" id="PF10646">
    <property type="entry name" value="Germane"/>
    <property type="match status" value="1"/>
</dbReference>
<dbReference type="AlphaFoldDB" id="A0A1I3MSH7"/>
<evidence type="ECO:0000256" key="1">
    <source>
        <dbReference type="SAM" id="MobiDB-lite"/>
    </source>
</evidence>
<reference evidence="5" key="1">
    <citation type="submission" date="2016-10" db="EMBL/GenBank/DDBJ databases">
        <authorList>
            <person name="Varghese N."/>
            <person name="Submissions S."/>
        </authorList>
    </citation>
    <scope>NUCLEOTIDE SEQUENCE [LARGE SCALE GENOMIC DNA]</scope>
    <source>
        <strain evidence="5">XBD1002</strain>
    </source>
</reference>
<dbReference type="SMART" id="SM00909">
    <property type="entry name" value="Germane"/>
    <property type="match status" value="1"/>
</dbReference>
<feature type="compositionally biased region" description="Low complexity" evidence="1">
    <location>
        <begin position="102"/>
        <end position="114"/>
    </location>
</feature>
<proteinExistence type="predicted"/>
<feature type="domain" description="GerMN" evidence="3">
    <location>
        <begin position="173"/>
        <end position="265"/>
    </location>
</feature>
<keyword evidence="2" id="KW-0812">Transmembrane</keyword>
<name>A0A1I3MSH7_9SPIR</name>
<feature type="compositionally biased region" description="Basic and acidic residues" evidence="1">
    <location>
        <begin position="115"/>
        <end position="135"/>
    </location>
</feature>
<evidence type="ECO:0000313" key="5">
    <source>
        <dbReference type="Proteomes" id="UP000182737"/>
    </source>
</evidence>
<feature type="compositionally biased region" description="Basic and acidic residues" evidence="1">
    <location>
        <begin position="88"/>
        <end position="101"/>
    </location>
</feature>
<sequence>MAQKKKSSKKKNNTLFAAACVLLGLLIILIIFLVKKDQIFTNLKETAFFDRVFGTTPTVIENHEPAEPKETETIPLKNDEITIQIETEEPKTVSAKPKDEVVSTNSTTANSTPVTEKETAKTETPKSEDKPKTEKPAATGTTELQLCFVNIDGDGSVGRQLIKRKVPKSDSPLTTAINLLLQGPDTTKSAERNCMSLIPAGTKLLSAKVSGGVAYLNFNENFEINTYGVEGYIHQLEQVVFTATSFSTVTSVQFLIEGEKRDYLGSEGVLIASPLSRSSF</sequence>
<gene>
    <name evidence="4" type="ORF">SAMN04487775_11068</name>
</gene>
<accession>A0A1I3MSH7</accession>
<keyword evidence="5" id="KW-1185">Reference proteome</keyword>
<organism evidence="4 5">
    <name type="scientific">Treponema bryantii</name>
    <dbReference type="NCBI Taxonomy" id="163"/>
    <lineage>
        <taxon>Bacteria</taxon>
        <taxon>Pseudomonadati</taxon>
        <taxon>Spirochaetota</taxon>
        <taxon>Spirochaetia</taxon>
        <taxon>Spirochaetales</taxon>
        <taxon>Treponemataceae</taxon>
        <taxon>Treponema</taxon>
    </lineage>
</organism>
<feature type="transmembrane region" description="Helical" evidence="2">
    <location>
        <begin position="12"/>
        <end position="34"/>
    </location>
</feature>
<dbReference type="OrthoDB" id="306061at2"/>
<evidence type="ECO:0000313" key="4">
    <source>
        <dbReference type="EMBL" id="SFI99685.1"/>
    </source>
</evidence>
<evidence type="ECO:0000256" key="2">
    <source>
        <dbReference type="SAM" id="Phobius"/>
    </source>
</evidence>
<dbReference type="EMBL" id="FORI01000010">
    <property type="protein sequence ID" value="SFI99685.1"/>
    <property type="molecule type" value="Genomic_DNA"/>
</dbReference>
<dbReference type="InterPro" id="IPR019606">
    <property type="entry name" value="GerMN"/>
</dbReference>
<evidence type="ECO:0000259" key="3">
    <source>
        <dbReference type="SMART" id="SM00909"/>
    </source>
</evidence>
<protein>
    <submittedName>
        <fullName evidence="4">Sporulation and spore germination</fullName>
    </submittedName>
</protein>